<protein>
    <submittedName>
        <fullName evidence="2">Uncharacterized protein</fullName>
    </submittedName>
</protein>
<comment type="caution">
    <text evidence="2">The sequence shown here is derived from an EMBL/GenBank/DDBJ whole genome shotgun (WGS) entry which is preliminary data.</text>
</comment>
<proteinExistence type="predicted"/>
<dbReference type="Proteomes" id="UP000600918">
    <property type="component" value="Unassembled WGS sequence"/>
</dbReference>
<sequence length="109" mass="12708">MKKTSLPKNDWIHRFRERPTGKLGNILWYVNVTRQAIGLFRLSKLFNLKPISGVSNKPNHKSELLIPEKRMVEDEEQEMEEEEVEEENEEDEEEERRIGGNGVSELAAS</sequence>
<evidence type="ECO:0000313" key="3">
    <source>
        <dbReference type="Proteomes" id="UP000600918"/>
    </source>
</evidence>
<dbReference type="AlphaFoldDB" id="A0A834P956"/>
<dbReference type="EMBL" id="JACSDY010000002">
    <property type="protein sequence ID" value="KAF7433984.1"/>
    <property type="molecule type" value="Genomic_DNA"/>
</dbReference>
<feature type="compositionally biased region" description="Acidic residues" evidence="1">
    <location>
        <begin position="73"/>
        <end position="94"/>
    </location>
</feature>
<feature type="compositionally biased region" description="Basic and acidic residues" evidence="1">
    <location>
        <begin position="60"/>
        <end position="72"/>
    </location>
</feature>
<feature type="region of interest" description="Disordered" evidence="1">
    <location>
        <begin position="57"/>
        <end position="109"/>
    </location>
</feature>
<reference evidence="2" key="1">
    <citation type="journal article" date="2020" name="G3 (Bethesda)">
        <title>High-Quality Assemblies for Three Invasive Social Wasps from the &lt;i&gt;Vespula&lt;/i&gt; Genus.</title>
        <authorList>
            <person name="Harrop T.W.R."/>
            <person name="Guhlin J."/>
            <person name="McLaughlin G.M."/>
            <person name="Permina E."/>
            <person name="Stockwell P."/>
            <person name="Gilligan J."/>
            <person name="Le Lec M.F."/>
            <person name="Gruber M.A.M."/>
            <person name="Quinn O."/>
            <person name="Lovegrove M."/>
            <person name="Duncan E.J."/>
            <person name="Remnant E.J."/>
            <person name="Van Eeckhoven J."/>
            <person name="Graham B."/>
            <person name="Knapp R.A."/>
            <person name="Langford K.W."/>
            <person name="Kronenberg Z."/>
            <person name="Press M.O."/>
            <person name="Eacker S.M."/>
            <person name="Wilson-Rankin E.E."/>
            <person name="Purcell J."/>
            <person name="Lester P.J."/>
            <person name="Dearden P.K."/>
        </authorList>
    </citation>
    <scope>NUCLEOTIDE SEQUENCE</scope>
    <source>
        <strain evidence="2">Volc-1</strain>
    </source>
</reference>
<evidence type="ECO:0000256" key="1">
    <source>
        <dbReference type="SAM" id="MobiDB-lite"/>
    </source>
</evidence>
<keyword evidence="3" id="KW-1185">Reference proteome</keyword>
<gene>
    <name evidence="2" type="ORF">H0235_002175</name>
</gene>
<accession>A0A834P956</accession>
<name>A0A834P956_VESPE</name>
<evidence type="ECO:0000313" key="2">
    <source>
        <dbReference type="EMBL" id="KAF7433984.1"/>
    </source>
</evidence>
<organism evidence="2 3">
    <name type="scientific">Vespula pensylvanica</name>
    <name type="common">Western yellow jacket</name>
    <name type="synonym">Wasp</name>
    <dbReference type="NCBI Taxonomy" id="30213"/>
    <lineage>
        <taxon>Eukaryota</taxon>
        <taxon>Metazoa</taxon>
        <taxon>Ecdysozoa</taxon>
        <taxon>Arthropoda</taxon>
        <taxon>Hexapoda</taxon>
        <taxon>Insecta</taxon>
        <taxon>Pterygota</taxon>
        <taxon>Neoptera</taxon>
        <taxon>Endopterygota</taxon>
        <taxon>Hymenoptera</taxon>
        <taxon>Apocrita</taxon>
        <taxon>Aculeata</taxon>
        <taxon>Vespoidea</taxon>
        <taxon>Vespidae</taxon>
        <taxon>Vespinae</taxon>
        <taxon>Vespula</taxon>
    </lineage>
</organism>